<dbReference type="PROSITE" id="PS01125">
    <property type="entry name" value="ROK"/>
    <property type="match status" value="1"/>
</dbReference>
<dbReference type="RefSeq" id="WP_095311421.1">
    <property type="nucleotide sequence ID" value="NZ_JAMAWL010000002.1"/>
</dbReference>
<sequence>MKTNKTWNQHVVKRENKFLVLETIIHNSPISRADIATSTGLNKGTVSSLVNELLDEKLINESGPGKSSGGRRPVMLLFNQVAGYSIGVDLGVNYILGVLTDLKGNICAEQQVNFSNLTYEEILENVYTIIDSLIAAAPSTPFGIIGIGVGVPGVVNKDKRILLAPNLNWRNIDLKSTLEQRYRVPVTIENEANAGAYGEKNFGIGKEFNNIIYVSVGIGIGVGLILNGQLYRGNNGFSGEFGHMTIEVDGSKCSCGSEGCWELYASEKSLLLNAERLGLKHEDRNNLTLDTVIDLAHNGQIEAIQLFEVIGKYLGVGINNIINIFNPEQVIIGNRMAEAEKYLKKPMTDWIHNQSLWFSQKDLNINFSNLLKHSAALGVAAFSAEEFLYRTIYEDKVVSAL</sequence>
<evidence type="ECO:0000256" key="3">
    <source>
        <dbReference type="ARBA" id="ARBA00022629"/>
    </source>
</evidence>
<dbReference type="Proteomes" id="UP000285456">
    <property type="component" value="Unassembled WGS sequence"/>
</dbReference>
<dbReference type="Gene3D" id="3.30.420.40">
    <property type="match status" value="2"/>
</dbReference>
<dbReference type="Pfam" id="PF13412">
    <property type="entry name" value="HTH_24"/>
    <property type="match status" value="1"/>
</dbReference>
<gene>
    <name evidence="4" type="ORF">D1B32_21020</name>
</gene>
<proteinExistence type="inferred from homology"/>
<dbReference type="PANTHER" id="PTHR18964">
    <property type="entry name" value="ROK (REPRESSOR, ORF, KINASE) FAMILY"/>
    <property type="match status" value="1"/>
</dbReference>
<dbReference type="InterPro" id="IPR000600">
    <property type="entry name" value="ROK"/>
</dbReference>
<comment type="similarity">
    <text evidence="2">Belongs to the ROK (NagC/XylR) family.</text>
</comment>
<dbReference type="InterPro" id="IPR043129">
    <property type="entry name" value="ATPase_NBD"/>
</dbReference>
<keyword evidence="5" id="KW-1185">Reference proteome</keyword>
<keyword evidence="3" id="KW-0119">Carbohydrate metabolism</keyword>
<name>A0A417YB14_9BACI</name>
<dbReference type="PANTHER" id="PTHR18964:SF149">
    <property type="entry name" value="BIFUNCTIONAL UDP-N-ACETYLGLUCOSAMINE 2-EPIMERASE_N-ACETYLMANNOSAMINE KINASE"/>
    <property type="match status" value="1"/>
</dbReference>
<dbReference type="GO" id="GO:0042732">
    <property type="term" value="P:D-xylose metabolic process"/>
    <property type="evidence" value="ECO:0007669"/>
    <property type="project" value="UniProtKB-KW"/>
</dbReference>
<dbReference type="InterPro" id="IPR036390">
    <property type="entry name" value="WH_DNA-bd_sf"/>
</dbReference>
<dbReference type="Gene3D" id="1.10.10.10">
    <property type="entry name" value="Winged helix-like DNA-binding domain superfamily/Winged helix DNA-binding domain"/>
    <property type="match status" value="1"/>
</dbReference>
<dbReference type="OrthoDB" id="9796533at2"/>
<dbReference type="CDD" id="cd24076">
    <property type="entry name" value="ASKHA_ATPase_ROK_BsXylR-like"/>
    <property type="match status" value="1"/>
</dbReference>
<evidence type="ECO:0000256" key="2">
    <source>
        <dbReference type="ARBA" id="ARBA00006479"/>
    </source>
</evidence>
<evidence type="ECO:0000313" key="5">
    <source>
        <dbReference type="Proteomes" id="UP000285456"/>
    </source>
</evidence>
<dbReference type="SUPFAM" id="SSF46785">
    <property type="entry name" value="Winged helix' DNA-binding domain"/>
    <property type="match status" value="1"/>
</dbReference>
<dbReference type="Pfam" id="PF00480">
    <property type="entry name" value="ROK"/>
    <property type="match status" value="1"/>
</dbReference>
<reference evidence="4 5" key="1">
    <citation type="journal article" date="2007" name="Int. J. Syst. Evol. Microbiol.">
        <title>Oceanobacillus profundus sp. nov., isolated from a deep-sea sediment core.</title>
        <authorList>
            <person name="Kim Y.G."/>
            <person name="Choi D.H."/>
            <person name="Hyun S."/>
            <person name="Cho B.C."/>
        </authorList>
    </citation>
    <scope>NUCLEOTIDE SEQUENCE [LARGE SCALE GENOMIC DNA]</scope>
    <source>
        <strain evidence="4 5">DSM 18246</strain>
    </source>
</reference>
<organism evidence="4 5">
    <name type="scientific">Oceanobacillus profundus</name>
    <dbReference type="NCBI Taxonomy" id="372463"/>
    <lineage>
        <taxon>Bacteria</taxon>
        <taxon>Bacillati</taxon>
        <taxon>Bacillota</taxon>
        <taxon>Bacilli</taxon>
        <taxon>Bacillales</taxon>
        <taxon>Bacillaceae</taxon>
        <taxon>Oceanobacillus</taxon>
    </lineage>
</organism>
<dbReference type="SUPFAM" id="SSF53067">
    <property type="entry name" value="Actin-like ATPase domain"/>
    <property type="match status" value="1"/>
</dbReference>
<dbReference type="AlphaFoldDB" id="A0A417YB14"/>
<dbReference type="InterPro" id="IPR049874">
    <property type="entry name" value="ROK_cs"/>
</dbReference>
<keyword evidence="3" id="KW-0859">Xylose metabolism</keyword>
<dbReference type="EMBL" id="QWEH01000021">
    <property type="protein sequence ID" value="RHW29694.1"/>
    <property type="molecule type" value="Genomic_DNA"/>
</dbReference>
<evidence type="ECO:0000313" key="4">
    <source>
        <dbReference type="EMBL" id="RHW29694.1"/>
    </source>
</evidence>
<protein>
    <submittedName>
        <fullName evidence="4">ROK family transcriptional regulator</fullName>
    </submittedName>
</protein>
<dbReference type="InterPro" id="IPR036388">
    <property type="entry name" value="WH-like_DNA-bd_sf"/>
</dbReference>
<comment type="caution">
    <text evidence="4">The sequence shown here is derived from an EMBL/GenBank/DDBJ whole genome shotgun (WGS) entry which is preliminary data.</text>
</comment>
<comment type="function">
    <text evidence="1">Transcriptional repressor of xylose-utilizing enzymes.</text>
</comment>
<evidence type="ECO:0000256" key="1">
    <source>
        <dbReference type="ARBA" id="ARBA00002486"/>
    </source>
</evidence>
<accession>A0A417YB14</accession>